<dbReference type="EMBL" id="CP108037">
    <property type="protein sequence ID" value="WUN84529.1"/>
    <property type="molecule type" value="Genomic_DNA"/>
</dbReference>
<feature type="region of interest" description="Disordered" evidence="1">
    <location>
        <begin position="1"/>
        <end position="26"/>
    </location>
</feature>
<keyword evidence="2" id="KW-0614">Plasmid</keyword>
<dbReference type="Proteomes" id="UP001432312">
    <property type="component" value="Plasmid unnamed1"/>
</dbReference>
<gene>
    <name evidence="2" type="ORF">OHA91_39585</name>
</gene>
<sequence>MAHIEQNGEQSDPLGKGEQPGCRGAHRNERSPLDLILVAFADDISGWIIDGGKWLFESLNSL</sequence>
<reference evidence="2" key="1">
    <citation type="submission" date="2022-10" db="EMBL/GenBank/DDBJ databases">
        <title>The complete genomes of actinobacterial strains from the NBC collection.</title>
        <authorList>
            <person name="Joergensen T.S."/>
            <person name="Alvarez Arevalo M."/>
            <person name="Sterndorff E.B."/>
            <person name="Faurdal D."/>
            <person name="Vuksanovic O."/>
            <person name="Mourched A.-S."/>
            <person name="Charusanti P."/>
            <person name="Shaw S."/>
            <person name="Blin K."/>
            <person name="Weber T."/>
        </authorList>
    </citation>
    <scope>NUCLEOTIDE SEQUENCE</scope>
    <source>
        <strain evidence="2">NBC_00303</strain>
        <plasmid evidence="2">unnamed1</plasmid>
    </source>
</reference>
<proteinExistence type="predicted"/>
<organism evidence="2 3">
    <name type="scientific">Streptomyces erythrochromogenes</name>
    <dbReference type="NCBI Taxonomy" id="285574"/>
    <lineage>
        <taxon>Bacteria</taxon>
        <taxon>Bacillati</taxon>
        <taxon>Actinomycetota</taxon>
        <taxon>Actinomycetes</taxon>
        <taxon>Kitasatosporales</taxon>
        <taxon>Streptomycetaceae</taxon>
        <taxon>Streptomyces</taxon>
    </lineage>
</organism>
<accession>A0ABZ1QPL0</accession>
<evidence type="ECO:0000313" key="2">
    <source>
        <dbReference type="EMBL" id="WUN84529.1"/>
    </source>
</evidence>
<name>A0ABZ1QPL0_9ACTN</name>
<dbReference type="RefSeq" id="WP_328741249.1">
    <property type="nucleotide sequence ID" value="NZ_CP108037.1"/>
</dbReference>
<protein>
    <submittedName>
        <fullName evidence="2">Uncharacterized protein</fullName>
    </submittedName>
</protein>
<evidence type="ECO:0000256" key="1">
    <source>
        <dbReference type="SAM" id="MobiDB-lite"/>
    </source>
</evidence>
<keyword evidence="3" id="KW-1185">Reference proteome</keyword>
<evidence type="ECO:0000313" key="3">
    <source>
        <dbReference type="Proteomes" id="UP001432312"/>
    </source>
</evidence>
<geneLocation type="plasmid" evidence="2 3">
    <name>unnamed1</name>
</geneLocation>
<dbReference type="GeneID" id="95502290"/>